<dbReference type="Gene3D" id="2.120.10.30">
    <property type="entry name" value="TolB, C-terminal domain"/>
    <property type="match status" value="1"/>
</dbReference>
<dbReference type="PANTHER" id="PTHR33546:SF1">
    <property type="entry name" value="LARGE, MULTIFUNCTIONAL SECRETED PROTEIN"/>
    <property type="match status" value="1"/>
</dbReference>
<dbReference type="Gene3D" id="1.10.760.10">
    <property type="entry name" value="Cytochrome c-like domain"/>
    <property type="match status" value="1"/>
</dbReference>
<dbReference type="PANTHER" id="PTHR33546">
    <property type="entry name" value="LARGE, MULTIFUNCTIONAL SECRETED PROTEIN-RELATED"/>
    <property type="match status" value="1"/>
</dbReference>
<dbReference type="Pfam" id="PF13442">
    <property type="entry name" value="Cytochrome_CBB3"/>
    <property type="match status" value="1"/>
</dbReference>
<dbReference type="InterPro" id="IPR036909">
    <property type="entry name" value="Cyt_c-like_dom_sf"/>
</dbReference>
<organism evidence="6 7">
    <name type="scientific">Membranihabitans marinus</name>
    <dbReference type="NCBI Taxonomy" id="1227546"/>
    <lineage>
        <taxon>Bacteria</taxon>
        <taxon>Pseudomonadati</taxon>
        <taxon>Bacteroidota</taxon>
        <taxon>Saprospiria</taxon>
        <taxon>Saprospirales</taxon>
        <taxon>Saprospiraceae</taxon>
        <taxon>Membranihabitans</taxon>
    </lineage>
</organism>
<dbReference type="SMART" id="SM00567">
    <property type="entry name" value="EZ_HEAT"/>
    <property type="match status" value="3"/>
</dbReference>
<reference evidence="6" key="1">
    <citation type="submission" date="2021-06" db="EMBL/GenBank/DDBJ databases">
        <title>44 bacteria genomes isolated from Dapeng, Shenzhen.</title>
        <authorList>
            <person name="Zheng W."/>
            <person name="Yu S."/>
            <person name="Huang Y."/>
        </authorList>
    </citation>
    <scope>NUCLEOTIDE SEQUENCE</scope>
    <source>
        <strain evidence="6">DP5N28-2</strain>
    </source>
</reference>
<dbReference type="InterPro" id="IPR055557">
    <property type="entry name" value="DUF7133"/>
</dbReference>
<keyword evidence="2 4" id="KW-0479">Metal-binding</keyword>
<dbReference type="GO" id="GO:0046872">
    <property type="term" value="F:metal ion binding"/>
    <property type="evidence" value="ECO:0007669"/>
    <property type="project" value="UniProtKB-KW"/>
</dbReference>
<dbReference type="RefSeq" id="WP_222580208.1">
    <property type="nucleotide sequence ID" value="NZ_JAHVHU010000009.1"/>
</dbReference>
<dbReference type="GO" id="GO:0020037">
    <property type="term" value="F:heme binding"/>
    <property type="evidence" value="ECO:0007669"/>
    <property type="project" value="InterPro"/>
</dbReference>
<dbReference type="SUPFAM" id="SSF48371">
    <property type="entry name" value="ARM repeat"/>
    <property type="match status" value="1"/>
</dbReference>
<dbReference type="InterPro" id="IPR011042">
    <property type="entry name" value="6-blade_b-propeller_TolB-like"/>
</dbReference>
<evidence type="ECO:0000259" key="5">
    <source>
        <dbReference type="PROSITE" id="PS51007"/>
    </source>
</evidence>
<dbReference type="Pfam" id="PF23500">
    <property type="entry name" value="DUF7133"/>
    <property type="match status" value="1"/>
</dbReference>
<evidence type="ECO:0000313" key="6">
    <source>
        <dbReference type="EMBL" id="MBY5958676.1"/>
    </source>
</evidence>
<dbReference type="GO" id="GO:0009055">
    <property type="term" value="F:electron transfer activity"/>
    <property type="evidence" value="ECO:0007669"/>
    <property type="project" value="InterPro"/>
</dbReference>
<dbReference type="InterPro" id="IPR016024">
    <property type="entry name" value="ARM-type_fold"/>
</dbReference>
<keyword evidence="1 4" id="KW-0349">Heme</keyword>
<evidence type="ECO:0000256" key="2">
    <source>
        <dbReference type="ARBA" id="ARBA00022723"/>
    </source>
</evidence>
<dbReference type="PROSITE" id="PS50077">
    <property type="entry name" value="HEAT_REPEAT"/>
    <property type="match status" value="1"/>
</dbReference>
<evidence type="ECO:0000256" key="1">
    <source>
        <dbReference type="ARBA" id="ARBA00022617"/>
    </source>
</evidence>
<dbReference type="AlphaFoldDB" id="A0A953LBM0"/>
<dbReference type="EMBL" id="JAHVHU010000009">
    <property type="protein sequence ID" value="MBY5958676.1"/>
    <property type="molecule type" value="Genomic_DNA"/>
</dbReference>
<dbReference type="Proteomes" id="UP000753961">
    <property type="component" value="Unassembled WGS sequence"/>
</dbReference>
<accession>A0A953LBM0</accession>
<dbReference type="PROSITE" id="PS51007">
    <property type="entry name" value="CYTC"/>
    <property type="match status" value="1"/>
</dbReference>
<dbReference type="InterPro" id="IPR013428">
    <property type="entry name" value="Membrane-bound_put_N"/>
</dbReference>
<dbReference type="InterPro" id="IPR013427">
    <property type="entry name" value="Haem-bd_dom_put"/>
</dbReference>
<proteinExistence type="predicted"/>
<dbReference type="NCBIfam" id="TIGR02604">
    <property type="entry name" value="Piru_Ver_Nterm"/>
    <property type="match status" value="1"/>
</dbReference>
<dbReference type="Gene3D" id="1.25.10.10">
    <property type="entry name" value="Leucine-rich Repeat Variant"/>
    <property type="match status" value="1"/>
</dbReference>
<dbReference type="PROSITE" id="PS51257">
    <property type="entry name" value="PROKAR_LIPOPROTEIN"/>
    <property type="match status" value="1"/>
</dbReference>
<evidence type="ECO:0000313" key="7">
    <source>
        <dbReference type="Proteomes" id="UP000753961"/>
    </source>
</evidence>
<evidence type="ECO:0000256" key="4">
    <source>
        <dbReference type="PROSITE-ProRule" id="PRU00433"/>
    </source>
</evidence>
<gene>
    <name evidence="6" type="ORF">KUV50_11060</name>
</gene>
<dbReference type="SUPFAM" id="SSF50952">
    <property type="entry name" value="Soluble quinoprotein glucose dehydrogenase"/>
    <property type="match status" value="1"/>
</dbReference>
<comment type="caution">
    <text evidence="6">The sequence shown here is derived from an EMBL/GenBank/DDBJ whole genome shotgun (WGS) entry which is preliminary data.</text>
</comment>
<dbReference type="InterPro" id="IPR011989">
    <property type="entry name" value="ARM-like"/>
</dbReference>
<dbReference type="Pfam" id="PF13646">
    <property type="entry name" value="HEAT_2"/>
    <property type="match status" value="1"/>
</dbReference>
<keyword evidence="7" id="KW-1185">Reference proteome</keyword>
<dbReference type="InterPro" id="IPR004155">
    <property type="entry name" value="PBS_lyase_HEAT"/>
</dbReference>
<keyword evidence="3 4" id="KW-0408">Iron</keyword>
<sequence>MSKTSTFFILLILFCACSGNDTETGIEVEPGLNLELVVAEPLVIDPVAYAFDESGLLYVVEDRGYPDPAEGGTPAVKEGRIALLTDTNGDGEYNHRSDFAEGFTYPNGIMPWKGGVFITCSPDIWYLKDTTGDGKADVRQKVLSGFHDTRTAQIRMSHPTLGLDGWVYVSSGLNGGDVYSPLHPDRDTVSFTASDGRFDPETFEFENVGGKSQFGMAFDAYGHRFGVSNRHPIMQVVIEPKYLNRNPYLPYSQTVKNVSKVAAEAVVFPLKEVVTTSDFIPSLMGKSHQGTFTAASSTYIYYGKGLSDEHQGNAFICESAQNLMQRQIMVPDGPAFRSELAYEGREFLASEDEWFRPVYVNSGPEDGLYVVDMYRKVIDHPSYVPEEIRDKLDFESGKGMGRIYRITSADYPSGLQDKAWFEESYSEEELLERLASDVEWDRETAFRLLLERRKMSSPSTLVEIALHSDYPQSRVRALWLLRHIAELKPSTLVKAFKDPVSGIREQALLLSEPVAGSDKELLQAVLKMAEDEDVHVRFMAALVLGSLDSEESTQALAGIALRDGADPWMRVAVLSSIGGRMDSFTSALQNQKGHTGAGYALVMKDMGQMFGQAAPLEDCRKLASMMIRDEKNESARMSTMLGMMEGVAGRLDGNNADRIDDFLMIDLSQKERSEFLEEVMAKAGQESTPTGDRVTALSILGYTSDPRSLPVLEASLDPEILPAVQMAAIDALIEQGDAKSGAVLTQERVWKRFTPQVRSSVVSSMISHRIYVPVLLDAIEKGVIAASDVPSVSRKRLMNSRNDKIRSQAERAFEQLEGGDRMAVYEDYKTRLDQAGDPEHGLAVYKRTCAICHSYDGEGGNVGPDLTGVKNQPREAILMHTILPNYEVYPTYQTMTIETNDGRHVAGWTVSETENSITLRTAGGSDETILRSAIKELNNTGQSLMPDGLEQTMTEQEMNDLMAYLKKGSTFKN</sequence>
<evidence type="ECO:0000256" key="3">
    <source>
        <dbReference type="ARBA" id="ARBA00023004"/>
    </source>
</evidence>
<protein>
    <submittedName>
        <fullName evidence="6">C-type cytochrome</fullName>
    </submittedName>
</protein>
<dbReference type="NCBIfam" id="TIGR02603">
    <property type="entry name" value="CxxCH_TIGR02603"/>
    <property type="match status" value="1"/>
</dbReference>
<dbReference type="SUPFAM" id="SSF46626">
    <property type="entry name" value="Cytochrome c"/>
    <property type="match status" value="1"/>
</dbReference>
<dbReference type="InterPro" id="IPR009056">
    <property type="entry name" value="Cyt_c-like_dom"/>
</dbReference>
<name>A0A953LBM0_9BACT</name>
<dbReference type="InterPro" id="IPR011041">
    <property type="entry name" value="Quinoprot_gluc/sorb_DH_b-prop"/>
</dbReference>
<dbReference type="InterPro" id="IPR021133">
    <property type="entry name" value="HEAT_type_2"/>
</dbReference>
<feature type="domain" description="Cytochrome c" evidence="5">
    <location>
        <begin position="836"/>
        <end position="969"/>
    </location>
</feature>